<comment type="subcellular location">
    <subcellularLocation>
        <location evidence="1">Cell envelope</location>
    </subcellularLocation>
</comment>
<evidence type="ECO:0000256" key="5">
    <source>
        <dbReference type="ARBA" id="ARBA00022729"/>
    </source>
</evidence>
<dbReference type="PANTHER" id="PTHR30532:SF24">
    <property type="entry name" value="FERRIC ENTEROBACTIN-BINDING PERIPLASMIC PROTEIN FEPB"/>
    <property type="match status" value="1"/>
</dbReference>
<organism evidence="8 9">
    <name type="scientific">Marinobacter lutaoensis</name>
    <dbReference type="NCBI Taxonomy" id="135739"/>
    <lineage>
        <taxon>Bacteria</taxon>
        <taxon>Pseudomonadati</taxon>
        <taxon>Pseudomonadota</taxon>
        <taxon>Gammaproteobacteria</taxon>
        <taxon>Pseudomonadales</taxon>
        <taxon>Marinobacteraceae</taxon>
        <taxon>Marinobacter</taxon>
    </lineage>
</organism>
<dbReference type="GO" id="GO:1901678">
    <property type="term" value="P:iron coordination entity transport"/>
    <property type="evidence" value="ECO:0007669"/>
    <property type="project" value="UniProtKB-ARBA"/>
</dbReference>
<evidence type="ECO:0000313" key="8">
    <source>
        <dbReference type="EMBL" id="ONF44276.1"/>
    </source>
</evidence>
<reference evidence="8 9" key="1">
    <citation type="submission" date="2016-12" db="EMBL/GenBank/DDBJ databases">
        <title>Marinobacter lutaoensis whole genome sequencing.</title>
        <authorList>
            <person name="Verma A."/>
            <person name="Krishnamurthi S."/>
        </authorList>
    </citation>
    <scope>NUCLEOTIDE SEQUENCE [LARGE SCALE GENOMIC DNA]</scope>
    <source>
        <strain evidence="8 9">T5054</strain>
    </source>
</reference>
<gene>
    <name evidence="8" type="ORF">BTO32_07340</name>
</gene>
<evidence type="ECO:0000256" key="2">
    <source>
        <dbReference type="ARBA" id="ARBA00008814"/>
    </source>
</evidence>
<dbReference type="InterPro" id="IPR051313">
    <property type="entry name" value="Bact_iron-sidero_bind"/>
</dbReference>
<dbReference type="SUPFAM" id="SSF53807">
    <property type="entry name" value="Helical backbone' metal receptor"/>
    <property type="match status" value="1"/>
</dbReference>
<dbReference type="PROSITE" id="PS50983">
    <property type="entry name" value="FE_B12_PBP"/>
    <property type="match status" value="1"/>
</dbReference>
<comment type="similarity">
    <text evidence="2">Belongs to the bacterial solute-binding protein 8 family.</text>
</comment>
<dbReference type="InterPro" id="IPR002491">
    <property type="entry name" value="ABC_transptr_periplasmic_BD"/>
</dbReference>
<evidence type="ECO:0000256" key="4">
    <source>
        <dbReference type="ARBA" id="ARBA00022496"/>
    </source>
</evidence>
<evidence type="ECO:0000256" key="6">
    <source>
        <dbReference type="SAM" id="MobiDB-lite"/>
    </source>
</evidence>
<comment type="caution">
    <text evidence="8">The sequence shown here is derived from an EMBL/GenBank/DDBJ whole genome shotgun (WGS) entry which is preliminary data.</text>
</comment>
<keyword evidence="5" id="KW-0732">Signal</keyword>
<dbReference type="Gene3D" id="3.40.50.1980">
    <property type="entry name" value="Nitrogenase molybdenum iron protein domain"/>
    <property type="match status" value="2"/>
</dbReference>
<dbReference type="NCBIfam" id="NF008200">
    <property type="entry name" value="PRK10957.1"/>
    <property type="match status" value="1"/>
</dbReference>
<keyword evidence="3" id="KW-0813">Transport</keyword>
<protein>
    <submittedName>
        <fullName evidence="8">Fe2+-enterobactin ABC transporter substrate-binding protein</fullName>
    </submittedName>
</protein>
<dbReference type="STRING" id="135739.BTO32_07340"/>
<dbReference type="Proteomes" id="UP000189339">
    <property type="component" value="Unassembled WGS sequence"/>
</dbReference>
<dbReference type="EMBL" id="MSCW01000005">
    <property type="protein sequence ID" value="ONF44276.1"/>
    <property type="molecule type" value="Genomic_DNA"/>
</dbReference>
<evidence type="ECO:0000313" key="9">
    <source>
        <dbReference type="Proteomes" id="UP000189339"/>
    </source>
</evidence>
<dbReference type="AlphaFoldDB" id="A0A1V2DV85"/>
<keyword evidence="9" id="KW-1185">Reference proteome</keyword>
<feature type="region of interest" description="Disordered" evidence="6">
    <location>
        <begin position="1"/>
        <end position="20"/>
    </location>
</feature>
<sequence length="308" mass="32829">MAAALTACGDSPEPPRASTDKAPVWRTFVNADGSVTPIPARPQRILSTSVTVTGTLLAIDAPVVASAAAADGRFFGQWQAIARARQVARLWSAGAPDLEAVLTVAPDLIVVSVSGADSVGHLLPDLRAIAPTILVDYGNQSWQALASRLAQATGLERQTEQLIEAFNQRLEAAKARLVRPAGQVNIISYNGPGMSNPVATADGVHGRLLTALGFEVEEPDPTWHSPGMGDATDFVRAQYEHLTRLTAPTTFLTRVDDRGVSDFLHDPVLANLPSVRSGQVYGLGVHSFRIDYFSSLEIIDGMLARFGR</sequence>
<accession>A0A1V2DV85</accession>
<evidence type="ECO:0000256" key="1">
    <source>
        <dbReference type="ARBA" id="ARBA00004196"/>
    </source>
</evidence>
<proteinExistence type="inferred from homology"/>
<evidence type="ECO:0000259" key="7">
    <source>
        <dbReference type="PROSITE" id="PS50983"/>
    </source>
</evidence>
<dbReference type="PANTHER" id="PTHR30532">
    <property type="entry name" value="IRON III DICITRATE-BINDING PERIPLASMIC PROTEIN"/>
    <property type="match status" value="1"/>
</dbReference>
<keyword evidence="4" id="KW-0410">Iron transport</keyword>
<keyword evidence="4" id="KW-0408">Iron</keyword>
<keyword evidence="4" id="KW-0406">Ion transport</keyword>
<feature type="domain" description="Fe/B12 periplasmic-binding" evidence="7">
    <location>
        <begin position="44"/>
        <end position="308"/>
    </location>
</feature>
<dbReference type="GO" id="GO:0030288">
    <property type="term" value="C:outer membrane-bounded periplasmic space"/>
    <property type="evidence" value="ECO:0007669"/>
    <property type="project" value="TreeGrafter"/>
</dbReference>
<name>A0A1V2DV85_9GAMM</name>
<dbReference type="Pfam" id="PF01497">
    <property type="entry name" value="Peripla_BP_2"/>
    <property type="match status" value="1"/>
</dbReference>
<evidence type="ECO:0000256" key="3">
    <source>
        <dbReference type="ARBA" id="ARBA00022448"/>
    </source>
</evidence>